<protein>
    <submittedName>
        <fullName evidence="1">Uncharacterized protein</fullName>
    </submittedName>
</protein>
<dbReference type="Proteomes" id="UP000538292">
    <property type="component" value="Unassembled WGS sequence"/>
</dbReference>
<dbReference type="RefSeq" id="WP_181741314.1">
    <property type="nucleotide sequence ID" value="NZ_JACEOL010000038.1"/>
</dbReference>
<sequence length="130" mass="15475">MGIYVTYGTVKNDLSAVKNDLEKALNIQFKLHESSYWDEYYLFKTDDKQKIRINYNFVDGDWLEDEFRQYPVLIKLMSLKNLDEVMEVIKKELPYAKPIRKTEIIPGIKSKEYLFIDDKPALISEQELKK</sequence>
<name>A0A7W1XTW8_9BACL</name>
<evidence type="ECO:0000313" key="2">
    <source>
        <dbReference type="Proteomes" id="UP000538292"/>
    </source>
</evidence>
<evidence type="ECO:0000313" key="1">
    <source>
        <dbReference type="EMBL" id="MBA4603118.1"/>
    </source>
</evidence>
<dbReference type="EMBL" id="JACEOL010000038">
    <property type="protein sequence ID" value="MBA4603118.1"/>
    <property type="molecule type" value="Genomic_DNA"/>
</dbReference>
<reference evidence="1 2" key="1">
    <citation type="submission" date="2020-07" db="EMBL/GenBank/DDBJ databases">
        <title>Thermoactinomyces phylogeny.</title>
        <authorList>
            <person name="Dunlap C."/>
        </authorList>
    </citation>
    <scope>NUCLEOTIDE SEQUENCE [LARGE SCALE GENOMIC DNA]</scope>
    <source>
        <strain evidence="1 2">AMNI-1</strain>
    </source>
</reference>
<organism evidence="1 2">
    <name type="scientific">Thermoactinomyces mirandus</name>
    <dbReference type="NCBI Taxonomy" id="2756294"/>
    <lineage>
        <taxon>Bacteria</taxon>
        <taxon>Bacillati</taxon>
        <taxon>Bacillota</taxon>
        <taxon>Bacilli</taxon>
        <taxon>Bacillales</taxon>
        <taxon>Thermoactinomycetaceae</taxon>
        <taxon>Thermoactinomyces</taxon>
    </lineage>
</organism>
<accession>A0A7W1XTW8</accession>
<gene>
    <name evidence="1" type="ORF">H2C83_12480</name>
</gene>
<keyword evidence="2" id="KW-1185">Reference proteome</keyword>
<proteinExistence type="predicted"/>
<comment type="caution">
    <text evidence="1">The sequence shown here is derived from an EMBL/GenBank/DDBJ whole genome shotgun (WGS) entry which is preliminary data.</text>
</comment>
<dbReference type="AlphaFoldDB" id="A0A7W1XTW8"/>